<evidence type="ECO:0000313" key="2">
    <source>
        <dbReference type="Proteomes" id="UP001469553"/>
    </source>
</evidence>
<keyword evidence="2" id="KW-1185">Reference proteome</keyword>
<proteinExistence type="predicted"/>
<accession>A0ABV0XZH2</accession>
<dbReference type="PANTHER" id="PTHR33960:SF1">
    <property type="entry name" value="SIMILAR TO KIAA0825 PROTEIN"/>
    <property type="match status" value="1"/>
</dbReference>
<sequence length="282" mass="31940">MLLPVSCFSLSIFEQGVERDAAAELTEQKICLMLLEVCHRAGGCVYLRQIYHIIQGNEELLMSKLSGSTDCPFFSVYFDVSQESVDRTICFNPLVQFDHIGKKKLDQSKVVDWTWDWPRLLPVYEGISQVTFRSLIANRTTSPVPSSRSSLPLLLCNRHKYLCRYVTHIRLQYFRLFPVLHSQLSCCQLSGSYEATAPCLHAYAQSILNHCHCNTHTFLTKGKLCICQGHRPNKGEVRSTVLCCDEHCRLHASTSSSHIHKTHSSPPSLLFCCMIKQGTVIA</sequence>
<organism evidence="1 2">
    <name type="scientific">Ameca splendens</name>
    <dbReference type="NCBI Taxonomy" id="208324"/>
    <lineage>
        <taxon>Eukaryota</taxon>
        <taxon>Metazoa</taxon>
        <taxon>Chordata</taxon>
        <taxon>Craniata</taxon>
        <taxon>Vertebrata</taxon>
        <taxon>Euteleostomi</taxon>
        <taxon>Actinopterygii</taxon>
        <taxon>Neopterygii</taxon>
        <taxon>Teleostei</taxon>
        <taxon>Neoteleostei</taxon>
        <taxon>Acanthomorphata</taxon>
        <taxon>Ovalentaria</taxon>
        <taxon>Atherinomorphae</taxon>
        <taxon>Cyprinodontiformes</taxon>
        <taxon>Goodeidae</taxon>
        <taxon>Ameca</taxon>
    </lineage>
</organism>
<dbReference type="EMBL" id="JAHRIP010019167">
    <property type="protein sequence ID" value="MEQ2286900.1"/>
    <property type="molecule type" value="Genomic_DNA"/>
</dbReference>
<reference evidence="1 2" key="1">
    <citation type="submission" date="2021-06" db="EMBL/GenBank/DDBJ databases">
        <authorList>
            <person name="Palmer J.M."/>
        </authorList>
    </citation>
    <scope>NUCLEOTIDE SEQUENCE [LARGE SCALE GENOMIC DNA]</scope>
    <source>
        <strain evidence="1 2">AS_MEX2019</strain>
        <tissue evidence="1">Muscle</tissue>
    </source>
</reference>
<gene>
    <name evidence="1" type="ORF">AMECASPLE_007127</name>
</gene>
<name>A0ABV0XZH2_9TELE</name>
<dbReference type="Proteomes" id="UP001469553">
    <property type="component" value="Unassembled WGS sequence"/>
</dbReference>
<protein>
    <submittedName>
        <fullName evidence="1">Uncharacterized protein</fullName>
    </submittedName>
</protein>
<dbReference type="PANTHER" id="PTHR33960">
    <property type="entry name" value="SIMILAR TO KIAA0825 PROTEIN"/>
    <property type="match status" value="1"/>
</dbReference>
<evidence type="ECO:0000313" key="1">
    <source>
        <dbReference type="EMBL" id="MEQ2286900.1"/>
    </source>
</evidence>
<dbReference type="InterPro" id="IPR027993">
    <property type="entry name" value="DUF4495"/>
</dbReference>
<comment type="caution">
    <text evidence="1">The sequence shown here is derived from an EMBL/GenBank/DDBJ whole genome shotgun (WGS) entry which is preliminary data.</text>
</comment>